<feature type="non-terminal residue" evidence="2">
    <location>
        <position position="1"/>
    </location>
</feature>
<dbReference type="Proteomes" id="UP000326297">
    <property type="component" value="Segment"/>
</dbReference>
<dbReference type="EMBL" id="MH509440">
    <property type="protein sequence ID" value="QBN85180.1"/>
    <property type="molecule type" value="Genomic_DNA"/>
</dbReference>
<organism evidence="2 3">
    <name type="scientific">Phocid alphaherpesvirus 1</name>
    <dbReference type="NCBI Taxonomy" id="47418"/>
    <lineage>
        <taxon>Viruses</taxon>
        <taxon>Duplodnaviria</taxon>
        <taxon>Heunggongvirae</taxon>
        <taxon>Peploviricota</taxon>
        <taxon>Herviviricetes</taxon>
        <taxon>Herpesvirales</taxon>
        <taxon>Orthoherpesviridae</taxon>
        <taxon>Alphaherpesvirinae</taxon>
        <taxon>Varicellovirus</taxon>
        <taxon>Varicellovirus phocidalpha1</taxon>
    </lineage>
</organism>
<dbReference type="KEGG" id="vg:80531906"/>
<name>A0A482F4F5_9ALPH</name>
<evidence type="ECO:0000313" key="3">
    <source>
        <dbReference type="Proteomes" id="UP000326297"/>
    </source>
</evidence>
<gene>
    <name evidence="2" type="primary">Us2</name>
</gene>
<evidence type="ECO:0000256" key="1">
    <source>
        <dbReference type="SAM" id="MobiDB-lite"/>
    </source>
</evidence>
<proteinExistence type="predicted"/>
<accession>A0A482F4F5</accession>
<sequence length="205" mass="22633">ILDASRRVYCPSYIWTPIRGPFLTPIVISQSSQTIAYGESSDKPPVLTEPSKCLSTYSSSSSSCSSSSYSTSRSSSVVGSVLGNNENCGEDGETGIYESDYYPKPGNEEILCSGGISPVTQCIDSFMCAVVSHHTNEIIVPELSDSFGIPNPPERRGKPSWRRKGIFRRRKVTPCKRLDEELPPIRKAVKVNPSLFERLFSRKKL</sequence>
<protein>
    <submittedName>
        <fullName evidence="2">Us2-like protein</fullName>
    </submittedName>
</protein>
<dbReference type="GeneID" id="80531906"/>
<keyword evidence="3" id="KW-1185">Reference proteome</keyword>
<feature type="region of interest" description="Disordered" evidence="1">
    <location>
        <begin position="56"/>
        <end position="76"/>
    </location>
</feature>
<evidence type="ECO:0000313" key="2">
    <source>
        <dbReference type="EMBL" id="QBN85180.1"/>
    </source>
</evidence>
<dbReference type="RefSeq" id="YP_010794891.1">
    <property type="nucleotide sequence ID" value="NC_075562.1"/>
</dbReference>
<reference evidence="2" key="1">
    <citation type="submission" date="2018-06" db="EMBL/GenBank/DDBJ databases">
        <title>Metagenomic Sequencing for Combined Detection of RNA and DNA Viruses in Respiratory Samples From Pediatric Patients.</title>
        <authorList>
            <person name="van Boheemen S."/>
            <person name="van Rijn-Klink A.L."/>
            <person name="Pappas N."/>
            <person name="Carbo E.C."/>
            <person name="van 't Hof P."/>
            <person name="Vorderman R.H.P."/>
            <person name="Mei H."/>
            <person name="Claas E.C.J."/>
            <person name="Kroes A.C.M."/>
            <person name="de Vries J.J.C."/>
        </authorList>
    </citation>
    <scope>NUCLEOTIDE SEQUENCE [LARGE SCALE GENOMIC DNA]</scope>
</reference>